<comment type="caution">
    <text evidence="1">The sequence shown here is derived from an EMBL/GenBank/DDBJ whole genome shotgun (WGS) entry which is preliminary data.</text>
</comment>
<sequence length="300" mass="34758">MLFFFSTLSSIAQRWGGNRYVEQHIELMHDNDFLHFTDRWYTTGSFIGYRKLLHEIDKVHDNKSQFIIQLEQTFYTPSNILSERIEDYDRPYAGFLGFNTGISLTNEKRIMEFILTIGVTGEISGSQGLQSWFHSTNESQTATWTGQIENNTHANLYGSYLKEWLLLENNLNVFLATRPKIALGTKDYYLENKATLYIGNRRDMETTMAYRQLGDLENELFFALTGSYRFVIHDAMLQGSIISDNSEFTLEPIDSVIFYGAEAYWRNNVLDVKVAYQFSTRRAESTGTHGFTTLSLTRNF</sequence>
<gene>
    <name evidence="1" type="ORF">C8D94_101924</name>
</gene>
<accession>A0A370QKZ3</accession>
<name>A0A370QKZ3_9FLAO</name>
<evidence type="ECO:0000313" key="1">
    <source>
        <dbReference type="EMBL" id="RDK89045.1"/>
    </source>
</evidence>
<dbReference type="EMBL" id="QRAO01000001">
    <property type="protein sequence ID" value="RDK89045.1"/>
    <property type="molecule type" value="Genomic_DNA"/>
</dbReference>
<dbReference type="InterPro" id="IPR037107">
    <property type="entry name" value="Put_OMP_sf"/>
</dbReference>
<dbReference type="Proteomes" id="UP000255317">
    <property type="component" value="Unassembled WGS sequence"/>
</dbReference>
<dbReference type="RefSeq" id="WP_147278494.1">
    <property type="nucleotide sequence ID" value="NZ_QRAO01000001.1"/>
</dbReference>
<dbReference type="AlphaFoldDB" id="A0A370QKZ3"/>
<protein>
    <submittedName>
        <fullName evidence="1">Uncharacterized protein DUF2219</fullName>
    </submittedName>
</protein>
<evidence type="ECO:0000313" key="2">
    <source>
        <dbReference type="Proteomes" id="UP000255317"/>
    </source>
</evidence>
<dbReference type="InterPro" id="IPR018707">
    <property type="entry name" value="LpxR"/>
</dbReference>
<dbReference type="OrthoDB" id="622552at2"/>
<dbReference type="Pfam" id="PF09982">
    <property type="entry name" value="LpxR"/>
    <property type="match status" value="1"/>
</dbReference>
<proteinExistence type="predicted"/>
<organism evidence="1 2">
    <name type="scientific">Marinirhabdus gelatinilytica</name>
    <dbReference type="NCBI Taxonomy" id="1703343"/>
    <lineage>
        <taxon>Bacteria</taxon>
        <taxon>Pseudomonadati</taxon>
        <taxon>Bacteroidota</taxon>
        <taxon>Flavobacteriia</taxon>
        <taxon>Flavobacteriales</taxon>
        <taxon>Flavobacteriaceae</taxon>
    </lineage>
</organism>
<dbReference type="Gene3D" id="2.40.128.140">
    <property type="entry name" value="Outer membrane protein"/>
    <property type="match status" value="1"/>
</dbReference>
<keyword evidence="2" id="KW-1185">Reference proteome</keyword>
<reference evidence="1 2" key="1">
    <citation type="submission" date="2018-07" db="EMBL/GenBank/DDBJ databases">
        <title>Genomic Encyclopedia of Type Strains, Phase IV (KMG-IV): sequencing the most valuable type-strain genomes for metagenomic binning, comparative biology and taxonomic classification.</title>
        <authorList>
            <person name="Goeker M."/>
        </authorList>
    </citation>
    <scope>NUCLEOTIDE SEQUENCE [LARGE SCALE GENOMIC DNA]</scope>
    <source>
        <strain evidence="1 2">DSM 101478</strain>
    </source>
</reference>